<evidence type="ECO:0000256" key="1">
    <source>
        <dbReference type="SAM" id="Coils"/>
    </source>
</evidence>
<keyword evidence="1" id="KW-0175">Coiled coil</keyword>
<accession>A0A8X7VQR9</accession>
<feature type="region of interest" description="Disordered" evidence="2">
    <location>
        <begin position="274"/>
        <end position="297"/>
    </location>
</feature>
<keyword evidence="4" id="KW-1185">Reference proteome</keyword>
<feature type="compositionally biased region" description="Basic residues" evidence="2">
    <location>
        <begin position="276"/>
        <end position="285"/>
    </location>
</feature>
<dbReference type="Proteomes" id="UP000886595">
    <property type="component" value="Unassembled WGS sequence"/>
</dbReference>
<feature type="region of interest" description="Disordered" evidence="2">
    <location>
        <begin position="310"/>
        <end position="346"/>
    </location>
</feature>
<comment type="caution">
    <text evidence="3">The sequence shown here is derived from an EMBL/GenBank/DDBJ whole genome shotgun (WGS) entry which is preliminary data.</text>
</comment>
<feature type="region of interest" description="Disordered" evidence="2">
    <location>
        <begin position="1"/>
        <end position="21"/>
    </location>
</feature>
<feature type="compositionally biased region" description="Basic and acidic residues" evidence="2">
    <location>
        <begin position="1"/>
        <end position="10"/>
    </location>
</feature>
<sequence>MPKRGEEIRDSSISSGRPTLALNPTGSVARVRCFDLGVDAEETLWKDRDMRHLVVDEGVFRMSDDEDGGSIDRLARGTRPIGSGSGKRRSIGLEVLGKSSRRPTSVIERLTPFRCRRDGTIEELPDLVPGLARSCALCEQDWVGHPNTFGPWDDFRRNLPKLVVLRPREWRDFDRKRIRRQRRRIAKVDWASNILCEEPKGKKIEIADHGDVFKGVSELQRNPGRSTGGCKLRPYRNADGMMDQIHGISDVSIDQASMPASVSIDLGVEESAVVRPPKKKRRRTNYSKEARADPPLDGDEWEVARIPLGPRDDEEMEGDHEDTHMENSTGLPGEGSSGEELRESSEATRLLESGTLMMLSISELAFPDKFTESTCADAEAVARKNALVMEYETALPKALLDLKKAEETIRVKEAELETVKKEKLDKAKELEELETALRKISHLEAEKVEELEKTKRAKDRMRQSRNREPFSERSCVAAAATRRFEKFRKYMARDKKEEKCLLHGTAFGTLDALRFSRKGTACPASAEGSPNR</sequence>
<evidence type="ECO:0000313" key="4">
    <source>
        <dbReference type="Proteomes" id="UP000886595"/>
    </source>
</evidence>
<protein>
    <submittedName>
        <fullName evidence="3">Uncharacterized protein</fullName>
    </submittedName>
</protein>
<gene>
    <name evidence="3" type="ORF">Bca52824_018878</name>
</gene>
<dbReference type="AlphaFoldDB" id="A0A8X7VQR9"/>
<reference evidence="3 4" key="1">
    <citation type="submission" date="2020-02" db="EMBL/GenBank/DDBJ databases">
        <authorList>
            <person name="Ma Q."/>
            <person name="Huang Y."/>
            <person name="Song X."/>
            <person name="Pei D."/>
        </authorList>
    </citation>
    <scope>NUCLEOTIDE SEQUENCE [LARGE SCALE GENOMIC DNA]</scope>
    <source>
        <strain evidence="3">Sxm20200214</strain>
        <tissue evidence="3">Leaf</tissue>
    </source>
</reference>
<organism evidence="3 4">
    <name type="scientific">Brassica carinata</name>
    <name type="common">Ethiopian mustard</name>
    <name type="synonym">Abyssinian cabbage</name>
    <dbReference type="NCBI Taxonomy" id="52824"/>
    <lineage>
        <taxon>Eukaryota</taxon>
        <taxon>Viridiplantae</taxon>
        <taxon>Streptophyta</taxon>
        <taxon>Embryophyta</taxon>
        <taxon>Tracheophyta</taxon>
        <taxon>Spermatophyta</taxon>
        <taxon>Magnoliopsida</taxon>
        <taxon>eudicotyledons</taxon>
        <taxon>Gunneridae</taxon>
        <taxon>Pentapetalae</taxon>
        <taxon>rosids</taxon>
        <taxon>malvids</taxon>
        <taxon>Brassicales</taxon>
        <taxon>Brassicaceae</taxon>
        <taxon>Brassiceae</taxon>
        <taxon>Brassica</taxon>
    </lineage>
</organism>
<feature type="compositionally biased region" description="Polar residues" evidence="2">
    <location>
        <begin position="11"/>
        <end position="21"/>
    </location>
</feature>
<proteinExistence type="predicted"/>
<feature type="coiled-coil region" evidence="1">
    <location>
        <begin position="402"/>
        <end position="460"/>
    </location>
</feature>
<dbReference type="EMBL" id="JAAMPC010000004">
    <property type="protein sequence ID" value="KAG2315756.1"/>
    <property type="molecule type" value="Genomic_DNA"/>
</dbReference>
<name>A0A8X7VQR9_BRACI</name>
<evidence type="ECO:0000313" key="3">
    <source>
        <dbReference type="EMBL" id="KAG2315756.1"/>
    </source>
</evidence>
<evidence type="ECO:0000256" key="2">
    <source>
        <dbReference type="SAM" id="MobiDB-lite"/>
    </source>
</evidence>